<dbReference type="RefSeq" id="WP_380597025.1">
    <property type="nucleotide sequence ID" value="NZ_JBHSDU010000003.1"/>
</dbReference>
<reference evidence="8" key="1">
    <citation type="journal article" date="2019" name="Int. J. Syst. Evol. Microbiol.">
        <title>The Global Catalogue of Microorganisms (GCM) 10K type strain sequencing project: providing services to taxonomists for standard genome sequencing and annotation.</title>
        <authorList>
            <consortium name="The Broad Institute Genomics Platform"/>
            <consortium name="The Broad Institute Genome Sequencing Center for Infectious Disease"/>
            <person name="Wu L."/>
            <person name="Ma J."/>
        </authorList>
    </citation>
    <scope>NUCLEOTIDE SEQUENCE [LARGE SCALE GENOMIC DNA]</scope>
    <source>
        <strain evidence="8">CGMCC 1.10759</strain>
    </source>
</reference>
<keyword evidence="1" id="KW-0813">Transport</keyword>
<evidence type="ECO:0000256" key="2">
    <source>
        <dbReference type="ARBA" id="ARBA00022617"/>
    </source>
</evidence>
<keyword evidence="6" id="KW-0732">Signal</keyword>
<sequence length="157" mass="16826">MNRVLRSAVFATLLAPALALVAAQASEPANVKELQKARHDHYHELGDSFKVIRDQIKTDKPDLAAIKSAAKVVNDASVNQEKWFPAGSGPEAGKTQAKAEIWSKPAEFKTAIKNFADAAPKLQTAANSGDVAAIKTAFADTGKTCKGCHETFRAEEH</sequence>
<dbReference type="InterPro" id="IPR002321">
    <property type="entry name" value="Cyt_c_II"/>
</dbReference>
<evidence type="ECO:0000313" key="7">
    <source>
        <dbReference type="EMBL" id="MFC4309942.1"/>
    </source>
</evidence>
<evidence type="ECO:0000256" key="5">
    <source>
        <dbReference type="ARBA" id="ARBA00023004"/>
    </source>
</evidence>
<dbReference type="Gene3D" id="1.20.120.10">
    <property type="entry name" value="Cytochrome c/b562"/>
    <property type="match status" value="1"/>
</dbReference>
<evidence type="ECO:0000256" key="4">
    <source>
        <dbReference type="ARBA" id="ARBA00022982"/>
    </source>
</evidence>
<evidence type="ECO:0000256" key="3">
    <source>
        <dbReference type="ARBA" id="ARBA00022723"/>
    </source>
</evidence>
<keyword evidence="5" id="KW-0408">Iron</keyword>
<dbReference type="Proteomes" id="UP001595904">
    <property type="component" value="Unassembled WGS sequence"/>
</dbReference>
<accession>A0ABV8SSL5</accession>
<evidence type="ECO:0000313" key="8">
    <source>
        <dbReference type="Proteomes" id="UP001595904"/>
    </source>
</evidence>
<gene>
    <name evidence="7" type="ORF">ACFPN2_12700</name>
</gene>
<name>A0ABV8SSL5_9GAMM</name>
<keyword evidence="3" id="KW-0479">Metal-binding</keyword>
<dbReference type="PIRSF" id="PIRSF000027">
    <property type="entry name" value="Cytc_c_prime"/>
    <property type="match status" value="1"/>
</dbReference>
<keyword evidence="2" id="KW-0349">Heme</keyword>
<comment type="caution">
    <text evidence="7">The sequence shown here is derived from an EMBL/GenBank/DDBJ whole genome shotgun (WGS) entry which is preliminary data.</text>
</comment>
<dbReference type="InterPro" id="IPR010980">
    <property type="entry name" value="Cyt_c/b562"/>
</dbReference>
<dbReference type="InterPro" id="IPR015984">
    <property type="entry name" value="Cyt_c_prime_subgr"/>
</dbReference>
<dbReference type="SUPFAM" id="SSF47175">
    <property type="entry name" value="Cytochromes"/>
    <property type="match status" value="1"/>
</dbReference>
<keyword evidence="4" id="KW-0249">Electron transport</keyword>
<organism evidence="7 8">
    <name type="scientific">Steroidobacter flavus</name>
    <dbReference type="NCBI Taxonomy" id="1842136"/>
    <lineage>
        <taxon>Bacteria</taxon>
        <taxon>Pseudomonadati</taxon>
        <taxon>Pseudomonadota</taxon>
        <taxon>Gammaproteobacteria</taxon>
        <taxon>Steroidobacterales</taxon>
        <taxon>Steroidobacteraceae</taxon>
        <taxon>Steroidobacter</taxon>
    </lineage>
</organism>
<evidence type="ECO:0000256" key="1">
    <source>
        <dbReference type="ARBA" id="ARBA00022448"/>
    </source>
</evidence>
<evidence type="ECO:0000256" key="6">
    <source>
        <dbReference type="SAM" id="SignalP"/>
    </source>
</evidence>
<keyword evidence="8" id="KW-1185">Reference proteome</keyword>
<dbReference type="PROSITE" id="PS51009">
    <property type="entry name" value="CYTCII"/>
    <property type="match status" value="1"/>
</dbReference>
<feature type="signal peptide" evidence="6">
    <location>
        <begin position="1"/>
        <end position="22"/>
    </location>
</feature>
<dbReference type="EMBL" id="JBHSDU010000003">
    <property type="protein sequence ID" value="MFC4309942.1"/>
    <property type="molecule type" value="Genomic_DNA"/>
</dbReference>
<dbReference type="Pfam" id="PF01322">
    <property type="entry name" value="Cytochrom_C_2"/>
    <property type="match status" value="1"/>
</dbReference>
<feature type="chain" id="PRO_5046791766" evidence="6">
    <location>
        <begin position="23"/>
        <end position="157"/>
    </location>
</feature>
<proteinExistence type="predicted"/>
<dbReference type="PRINTS" id="PR00608">
    <property type="entry name" value="CYTCHROMECII"/>
</dbReference>
<dbReference type="InterPro" id="IPR012127">
    <property type="entry name" value="Cyt_c_prime"/>
</dbReference>
<protein>
    <submittedName>
        <fullName evidence="7">C-type cytochrome</fullName>
    </submittedName>
</protein>